<gene>
    <name evidence="1" type="ORF">RRG08_016406</name>
</gene>
<proteinExistence type="predicted"/>
<keyword evidence="2" id="KW-1185">Reference proteome</keyword>
<evidence type="ECO:0000313" key="1">
    <source>
        <dbReference type="EMBL" id="KAK3737100.1"/>
    </source>
</evidence>
<name>A0AAE0Y8P8_9GAST</name>
<dbReference type="AlphaFoldDB" id="A0AAE0Y8P8"/>
<organism evidence="1 2">
    <name type="scientific">Elysia crispata</name>
    <name type="common">lettuce slug</name>
    <dbReference type="NCBI Taxonomy" id="231223"/>
    <lineage>
        <taxon>Eukaryota</taxon>
        <taxon>Metazoa</taxon>
        <taxon>Spiralia</taxon>
        <taxon>Lophotrochozoa</taxon>
        <taxon>Mollusca</taxon>
        <taxon>Gastropoda</taxon>
        <taxon>Heterobranchia</taxon>
        <taxon>Euthyneura</taxon>
        <taxon>Panpulmonata</taxon>
        <taxon>Sacoglossa</taxon>
        <taxon>Placobranchoidea</taxon>
        <taxon>Plakobranchidae</taxon>
        <taxon>Elysia</taxon>
    </lineage>
</organism>
<protein>
    <submittedName>
        <fullName evidence="1">Uncharacterized protein</fullName>
    </submittedName>
</protein>
<dbReference type="Proteomes" id="UP001283361">
    <property type="component" value="Unassembled WGS sequence"/>
</dbReference>
<accession>A0AAE0Y8P8</accession>
<sequence>MSRIVPYIKTRRHKNPTQIKAKMRTLKLTSCKEAEHHAEKVTVSILPNKGDNGKRIILFSSRGEPSNQTIPLFDVYEEAYRLFK</sequence>
<comment type="caution">
    <text evidence="1">The sequence shown here is derived from an EMBL/GenBank/DDBJ whole genome shotgun (WGS) entry which is preliminary data.</text>
</comment>
<evidence type="ECO:0000313" key="2">
    <source>
        <dbReference type="Proteomes" id="UP001283361"/>
    </source>
</evidence>
<dbReference type="EMBL" id="JAWDGP010006665">
    <property type="protein sequence ID" value="KAK3737100.1"/>
    <property type="molecule type" value="Genomic_DNA"/>
</dbReference>
<reference evidence="1" key="1">
    <citation type="journal article" date="2023" name="G3 (Bethesda)">
        <title>A reference genome for the long-term kleptoplast-retaining sea slug Elysia crispata morphotype clarki.</title>
        <authorList>
            <person name="Eastman K.E."/>
            <person name="Pendleton A.L."/>
            <person name="Shaikh M.A."/>
            <person name="Suttiyut T."/>
            <person name="Ogas R."/>
            <person name="Tomko P."/>
            <person name="Gavelis G."/>
            <person name="Widhalm J.R."/>
            <person name="Wisecaver J.H."/>
        </authorList>
    </citation>
    <scope>NUCLEOTIDE SEQUENCE</scope>
    <source>
        <strain evidence="1">ECLA1</strain>
    </source>
</reference>